<feature type="transmembrane region" description="Helical" evidence="3">
    <location>
        <begin position="54"/>
        <end position="72"/>
    </location>
</feature>
<dbReference type="Pfam" id="PF02632">
    <property type="entry name" value="BioY"/>
    <property type="match status" value="1"/>
</dbReference>
<dbReference type="eggNOG" id="COG1268">
    <property type="taxonomic scope" value="Bacteria"/>
</dbReference>
<keyword evidence="2" id="KW-0813">Transport</keyword>
<gene>
    <name evidence="4" type="ordered locus">Amico_1847</name>
</gene>
<evidence type="ECO:0000256" key="2">
    <source>
        <dbReference type="PIRNR" id="PIRNR016661"/>
    </source>
</evidence>
<evidence type="ECO:0000313" key="5">
    <source>
        <dbReference type="Proteomes" id="UP000002366"/>
    </source>
</evidence>
<keyword evidence="5" id="KW-1185">Reference proteome</keyword>
<dbReference type="OrthoDB" id="9803495at2"/>
<evidence type="ECO:0000313" key="4">
    <source>
        <dbReference type="EMBL" id="ADE57960.1"/>
    </source>
</evidence>
<dbReference type="PIRSF" id="PIRSF016661">
    <property type="entry name" value="BioY"/>
    <property type="match status" value="1"/>
</dbReference>
<dbReference type="PANTHER" id="PTHR34295">
    <property type="entry name" value="BIOTIN TRANSPORTER BIOY"/>
    <property type="match status" value="1"/>
</dbReference>
<dbReference type="STRING" id="572547.Amico_1847"/>
<dbReference type="Gene3D" id="1.10.1760.20">
    <property type="match status" value="1"/>
</dbReference>
<evidence type="ECO:0000256" key="1">
    <source>
        <dbReference type="ARBA" id="ARBA00010692"/>
    </source>
</evidence>
<dbReference type="HOGENOM" id="CLU_077931_3_1_0"/>
<feature type="transmembrane region" description="Helical" evidence="3">
    <location>
        <begin position="109"/>
        <end position="133"/>
    </location>
</feature>
<comment type="similarity">
    <text evidence="1 2">Belongs to the BioY family.</text>
</comment>
<keyword evidence="3" id="KW-1133">Transmembrane helix</keyword>
<dbReference type="KEGG" id="aco:Amico_1847"/>
<dbReference type="PANTHER" id="PTHR34295:SF1">
    <property type="entry name" value="BIOTIN TRANSPORTER BIOY"/>
    <property type="match status" value="1"/>
</dbReference>
<accession>D5EHC8</accession>
<name>D5EHC8_AMICL</name>
<dbReference type="GO" id="GO:0005886">
    <property type="term" value="C:plasma membrane"/>
    <property type="evidence" value="ECO:0007669"/>
    <property type="project" value="UniProtKB-SubCell"/>
</dbReference>
<evidence type="ECO:0000256" key="3">
    <source>
        <dbReference type="SAM" id="Phobius"/>
    </source>
</evidence>
<protein>
    <recommendedName>
        <fullName evidence="2">Biotin transporter</fullName>
    </recommendedName>
</protein>
<keyword evidence="2 3" id="KW-0472">Membrane</keyword>
<dbReference type="InterPro" id="IPR003784">
    <property type="entry name" value="BioY"/>
</dbReference>
<dbReference type="EMBL" id="CP001997">
    <property type="protein sequence ID" value="ADE57960.1"/>
    <property type="molecule type" value="Genomic_DNA"/>
</dbReference>
<comment type="subcellular location">
    <subcellularLocation>
        <location evidence="2">Cell membrane</location>
        <topology evidence="2">Multi-pass membrane protein</topology>
    </subcellularLocation>
</comment>
<feature type="transmembrane region" description="Helical" evidence="3">
    <location>
        <begin position="7"/>
        <end position="24"/>
    </location>
</feature>
<keyword evidence="2" id="KW-1003">Cell membrane</keyword>
<dbReference type="AlphaFoldDB" id="D5EHC8"/>
<organism evidence="4 5">
    <name type="scientific">Aminobacterium colombiense (strain DSM 12261 / ALA-1)</name>
    <dbReference type="NCBI Taxonomy" id="572547"/>
    <lineage>
        <taxon>Bacteria</taxon>
        <taxon>Thermotogati</taxon>
        <taxon>Synergistota</taxon>
        <taxon>Synergistia</taxon>
        <taxon>Synergistales</taxon>
        <taxon>Aminobacteriaceae</taxon>
        <taxon>Aminobacterium</taxon>
    </lineage>
</organism>
<dbReference type="Proteomes" id="UP000002366">
    <property type="component" value="Chromosome"/>
</dbReference>
<dbReference type="GO" id="GO:0015225">
    <property type="term" value="F:biotin transmembrane transporter activity"/>
    <property type="evidence" value="ECO:0007669"/>
    <property type="project" value="UniProtKB-UniRule"/>
</dbReference>
<sequence length="199" mass="21710">MRFSVRAMVLASLFAVLMVVSAYIRIPFPFVPMTLQTLFVFLSGMLLGPKLGSLSQVLYFFLGLLGLPVFAGGCGLQIFVSPTVGFILGFIVAAYVVGRISHDDTLPLFFRYGVAPFLGITLIYLLGSVGLYFNLNVVAGKSISWLKVLQIGVFPFITADILKGVGASMLSWKIVPILNRSGILQKSSTQIRHKRESRG</sequence>
<reference evidence="4 5" key="1">
    <citation type="journal article" date="2010" name="Stand. Genomic Sci.">
        <title>Complete genome sequence of Aminobacterium colombiense type strain (ALA-1).</title>
        <authorList>
            <person name="Chertkov O."/>
            <person name="Sikorski J."/>
            <person name="Brambilla E."/>
            <person name="Lapidus A."/>
            <person name="Copeland A."/>
            <person name="Glavina Del Rio T."/>
            <person name="Nolan M."/>
            <person name="Lucas S."/>
            <person name="Tice H."/>
            <person name="Cheng J.F."/>
            <person name="Han C."/>
            <person name="Detter J.C."/>
            <person name="Bruce D."/>
            <person name="Tapia R."/>
            <person name="Goodwin L."/>
            <person name="Pitluck S."/>
            <person name="Liolios K."/>
            <person name="Ivanova N."/>
            <person name="Mavromatis K."/>
            <person name="Ovchinnikova G."/>
            <person name="Pati A."/>
            <person name="Chen A."/>
            <person name="Palaniappan K."/>
            <person name="Land M."/>
            <person name="Hauser L."/>
            <person name="Chang Y.J."/>
            <person name="Jeffries C.D."/>
            <person name="Spring S."/>
            <person name="Rohde M."/>
            <person name="Goker M."/>
            <person name="Bristow J."/>
            <person name="Eisen J.A."/>
            <person name="Markowitz V."/>
            <person name="Hugenholtz P."/>
            <person name="Kyrpides N.C."/>
            <person name="Klenk H.P."/>
        </authorList>
    </citation>
    <scope>NUCLEOTIDE SEQUENCE [LARGE SCALE GENOMIC DNA]</scope>
    <source>
        <strain evidence="5">DSM 12261 / ALA-1</strain>
    </source>
</reference>
<keyword evidence="3" id="KW-0812">Transmembrane</keyword>
<dbReference type="RefSeq" id="WP_013049222.1">
    <property type="nucleotide sequence ID" value="NC_014011.1"/>
</dbReference>
<proteinExistence type="inferred from homology"/>
<feature type="transmembrane region" description="Helical" evidence="3">
    <location>
        <begin position="78"/>
        <end position="97"/>
    </location>
</feature>